<dbReference type="InterPro" id="IPR000048">
    <property type="entry name" value="IQ_motif_EF-hand-BS"/>
</dbReference>
<organism evidence="4 5">
    <name type="scientific">Blepharisma stoltei</name>
    <dbReference type="NCBI Taxonomy" id="1481888"/>
    <lineage>
        <taxon>Eukaryota</taxon>
        <taxon>Sar</taxon>
        <taxon>Alveolata</taxon>
        <taxon>Ciliophora</taxon>
        <taxon>Postciliodesmatophora</taxon>
        <taxon>Heterotrichea</taxon>
        <taxon>Heterotrichida</taxon>
        <taxon>Blepharismidae</taxon>
        <taxon>Blepharisma</taxon>
    </lineage>
</organism>
<dbReference type="GO" id="GO:0098609">
    <property type="term" value="P:cell-cell adhesion"/>
    <property type="evidence" value="ECO:0007669"/>
    <property type="project" value="TreeGrafter"/>
</dbReference>
<dbReference type="InterPro" id="IPR035963">
    <property type="entry name" value="FERM_2"/>
</dbReference>
<comment type="caution">
    <text evidence="4">The sequence shown here is derived from an EMBL/GenBank/DDBJ whole genome shotgun (WGS) entry which is preliminary data.</text>
</comment>
<dbReference type="Gene3D" id="2.30.29.30">
    <property type="entry name" value="Pleckstrin-homology domain (PH domain)/Phosphotyrosine-binding domain (PTB)"/>
    <property type="match status" value="1"/>
</dbReference>
<evidence type="ECO:0000259" key="2">
    <source>
        <dbReference type="PROSITE" id="PS50057"/>
    </source>
</evidence>
<dbReference type="Proteomes" id="UP001162131">
    <property type="component" value="Unassembled WGS sequence"/>
</dbReference>
<dbReference type="Gene3D" id="3.10.20.90">
    <property type="entry name" value="Phosphatidylinositol 3-kinase Catalytic Subunit, Chain A, domain 1"/>
    <property type="match status" value="1"/>
</dbReference>
<dbReference type="InterPro" id="IPR011993">
    <property type="entry name" value="PH-like_dom_sf"/>
</dbReference>
<dbReference type="PROSITE" id="PS50096">
    <property type="entry name" value="IQ"/>
    <property type="match status" value="1"/>
</dbReference>
<dbReference type="CDD" id="cd01765">
    <property type="entry name" value="FERM_F0_F1"/>
    <property type="match status" value="1"/>
</dbReference>
<dbReference type="SMART" id="SM00295">
    <property type="entry name" value="B41"/>
    <property type="match status" value="1"/>
</dbReference>
<dbReference type="InterPro" id="IPR014352">
    <property type="entry name" value="FERM/acyl-CoA-bd_prot_sf"/>
</dbReference>
<keyword evidence="5" id="KW-1185">Reference proteome</keyword>
<dbReference type="PANTHER" id="PTHR19981:SF1">
    <property type="entry name" value="RHEA, ISOFORM B"/>
    <property type="match status" value="1"/>
</dbReference>
<dbReference type="GO" id="GO:0005096">
    <property type="term" value="F:GTPase activator activity"/>
    <property type="evidence" value="ECO:0007669"/>
    <property type="project" value="UniProtKB-KW"/>
</dbReference>
<proteinExistence type="predicted"/>
<dbReference type="GO" id="GO:0005886">
    <property type="term" value="C:plasma membrane"/>
    <property type="evidence" value="ECO:0007669"/>
    <property type="project" value="TreeGrafter"/>
</dbReference>
<dbReference type="GO" id="GO:0007165">
    <property type="term" value="P:signal transduction"/>
    <property type="evidence" value="ECO:0007669"/>
    <property type="project" value="InterPro"/>
</dbReference>
<dbReference type="CDD" id="cd23767">
    <property type="entry name" value="IQCD"/>
    <property type="match status" value="1"/>
</dbReference>
<dbReference type="InterPro" id="IPR002404">
    <property type="entry name" value="IRS_PTB"/>
</dbReference>
<dbReference type="InterPro" id="IPR019748">
    <property type="entry name" value="FERM_central"/>
</dbReference>
<dbReference type="PANTHER" id="PTHR19981">
    <property type="entry name" value="TALIN"/>
    <property type="match status" value="1"/>
</dbReference>
<dbReference type="InterPro" id="IPR000299">
    <property type="entry name" value="FERM_domain"/>
</dbReference>
<keyword evidence="1" id="KW-0343">GTPase activation</keyword>
<dbReference type="SUPFAM" id="SSF47031">
    <property type="entry name" value="Second domain of FERM"/>
    <property type="match status" value="1"/>
</dbReference>
<feature type="domain" description="Ras-associating" evidence="3">
    <location>
        <begin position="33"/>
        <end position="119"/>
    </location>
</feature>
<dbReference type="PROSITE" id="PS50057">
    <property type="entry name" value="FERM_3"/>
    <property type="match status" value="1"/>
</dbReference>
<name>A0AAU9IJI5_9CILI</name>
<dbReference type="Pfam" id="PF00373">
    <property type="entry name" value="FERM_M"/>
    <property type="match status" value="1"/>
</dbReference>
<dbReference type="Gene3D" id="1.20.80.10">
    <property type="match status" value="1"/>
</dbReference>
<evidence type="ECO:0000313" key="5">
    <source>
        <dbReference type="Proteomes" id="UP001162131"/>
    </source>
</evidence>
<dbReference type="GO" id="GO:0030036">
    <property type="term" value="P:actin cytoskeleton organization"/>
    <property type="evidence" value="ECO:0007669"/>
    <property type="project" value="TreeGrafter"/>
</dbReference>
<protein>
    <recommendedName>
        <fullName evidence="6">FERM domain-containing protein</fullName>
    </recommendedName>
</protein>
<dbReference type="SMART" id="SM00314">
    <property type="entry name" value="RA"/>
    <property type="match status" value="1"/>
</dbReference>
<gene>
    <name evidence="4" type="ORF">BSTOLATCC_MIC9727</name>
</gene>
<evidence type="ECO:0008006" key="6">
    <source>
        <dbReference type="Google" id="ProtNLM"/>
    </source>
</evidence>
<dbReference type="AlphaFoldDB" id="A0AAU9IJI5"/>
<dbReference type="SUPFAM" id="SSF50729">
    <property type="entry name" value="PH domain-like"/>
    <property type="match status" value="1"/>
</dbReference>
<dbReference type="InterPro" id="IPR019749">
    <property type="entry name" value="Band_41_domain"/>
</dbReference>
<dbReference type="InterPro" id="IPR029071">
    <property type="entry name" value="Ubiquitin-like_domsf"/>
</dbReference>
<accession>A0AAU9IJI5</accession>
<dbReference type="EMBL" id="CAJZBQ010000011">
    <property type="protein sequence ID" value="CAG9313926.1"/>
    <property type="molecule type" value="Genomic_DNA"/>
</dbReference>
<dbReference type="SUPFAM" id="SSF54236">
    <property type="entry name" value="Ubiquitin-like"/>
    <property type="match status" value="1"/>
</dbReference>
<dbReference type="Pfam" id="PF02174">
    <property type="entry name" value="IRS"/>
    <property type="match status" value="1"/>
</dbReference>
<dbReference type="Pfam" id="PF00612">
    <property type="entry name" value="IQ"/>
    <property type="match status" value="1"/>
</dbReference>
<dbReference type="PROSITE" id="PS50200">
    <property type="entry name" value="RA"/>
    <property type="match status" value="1"/>
</dbReference>
<dbReference type="Pfam" id="PF21989">
    <property type="entry name" value="RA_2"/>
    <property type="match status" value="1"/>
</dbReference>
<dbReference type="CDD" id="cd14473">
    <property type="entry name" value="FERM_B-lobe"/>
    <property type="match status" value="1"/>
</dbReference>
<dbReference type="Gene3D" id="1.20.5.190">
    <property type="match status" value="1"/>
</dbReference>
<sequence length="390" mass="46171">MEELRNSRTHLPKEKVHKVDGVNYSNVERNSPKSLNLRVYLLDNEFKTLTYDHSTRAVDLIDQMSKKMSITNSENFGIFDVYTHNSRVEEKLLKDDDCISDVIKKHKKDRKIVFKCKMFRELNIINADEFSTHLYYIQTKENIISGYFNAPLHIAITLAAIEMQIEFGPFNPEKHKPGFIFPRIRDFFSERLLEQHGSKYIEKRLLDEYKQGEPKALLFLKKTYTLEAMKLSVFGCRFFNARQRRSRDIPERIQLGVKSIGIIIISQETREFLRQWSFETIFRWGYTSDAFYFQLRSLNDGISGTIWELFTNEGETVSDLLNMYQKYILDDIDELHCNQIYMSSDLAIIKIQSCWRGYRLRKKLGSIKKLLAAQMIVKIWRDFRNNKSLL</sequence>
<evidence type="ECO:0000313" key="4">
    <source>
        <dbReference type="EMBL" id="CAG9313926.1"/>
    </source>
</evidence>
<dbReference type="InterPro" id="IPR000159">
    <property type="entry name" value="RA_dom"/>
</dbReference>
<reference evidence="4" key="1">
    <citation type="submission" date="2021-09" db="EMBL/GenBank/DDBJ databases">
        <authorList>
            <consortium name="AG Swart"/>
            <person name="Singh M."/>
            <person name="Singh A."/>
            <person name="Seah K."/>
            <person name="Emmerich C."/>
        </authorList>
    </citation>
    <scope>NUCLEOTIDE SEQUENCE</scope>
    <source>
        <strain evidence="4">ATCC30299</strain>
    </source>
</reference>
<evidence type="ECO:0000259" key="3">
    <source>
        <dbReference type="PROSITE" id="PS50200"/>
    </source>
</evidence>
<dbReference type="GO" id="GO:0005737">
    <property type="term" value="C:cytoplasm"/>
    <property type="evidence" value="ECO:0007669"/>
    <property type="project" value="TreeGrafter"/>
</dbReference>
<evidence type="ECO:0000256" key="1">
    <source>
        <dbReference type="ARBA" id="ARBA00022468"/>
    </source>
</evidence>
<feature type="domain" description="FERM" evidence="2">
    <location>
        <begin position="35"/>
        <end position="332"/>
    </location>
</feature>